<comment type="caution">
    <text evidence="2">The sequence shown here is derived from an EMBL/GenBank/DDBJ whole genome shotgun (WGS) entry which is preliminary data.</text>
</comment>
<proteinExistence type="predicted"/>
<keyword evidence="1" id="KW-0472">Membrane</keyword>
<dbReference type="InterPro" id="IPR014752">
    <property type="entry name" value="Arrestin-like_C"/>
</dbReference>
<reference evidence="2 3" key="1">
    <citation type="journal article" date="2010" name="J. Bacteriol.">
        <title>Genome sequence of Lentisphaera araneosa HTCC2155T, the type species of the order Lentisphaerales in the phylum Lentisphaerae.</title>
        <authorList>
            <person name="Thrash J.C."/>
            <person name="Cho J.C."/>
            <person name="Vergin K.L."/>
            <person name="Morris R.M."/>
            <person name="Giovannoni S.J."/>
        </authorList>
    </citation>
    <scope>NUCLEOTIDE SEQUENCE [LARGE SCALE GENOMIC DNA]</scope>
    <source>
        <strain evidence="2 3">HTCC2155</strain>
    </source>
</reference>
<organism evidence="2 3">
    <name type="scientific">Lentisphaera araneosa HTCC2155</name>
    <dbReference type="NCBI Taxonomy" id="313628"/>
    <lineage>
        <taxon>Bacteria</taxon>
        <taxon>Pseudomonadati</taxon>
        <taxon>Lentisphaerota</taxon>
        <taxon>Lentisphaeria</taxon>
        <taxon>Lentisphaerales</taxon>
        <taxon>Lentisphaeraceae</taxon>
        <taxon>Lentisphaera</taxon>
    </lineage>
</organism>
<dbReference type="Proteomes" id="UP000004947">
    <property type="component" value="Unassembled WGS sequence"/>
</dbReference>
<dbReference type="Gene3D" id="2.60.40.640">
    <property type="match status" value="1"/>
</dbReference>
<protein>
    <recommendedName>
        <fullName evidence="4">Arrestin-like N-terminal domain-containing protein</fullName>
    </recommendedName>
</protein>
<gene>
    <name evidence="2" type="ORF">LNTAR_09439</name>
</gene>
<dbReference type="eggNOG" id="ENOG5034BER">
    <property type="taxonomic scope" value="Bacteria"/>
</dbReference>
<name>A6DIC9_9BACT</name>
<keyword evidence="3" id="KW-1185">Reference proteome</keyword>
<feature type="transmembrane region" description="Helical" evidence="1">
    <location>
        <begin position="6"/>
        <end position="27"/>
    </location>
</feature>
<keyword evidence="1" id="KW-0812">Transmembrane</keyword>
<dbReference type="OrthoDB" id="10000926at2"/>
<evidence type="ECO:0008006" key="4">
    <source>
        <dbReference type="Google" id="ProtNLM"/>
    </source>
</evidence>
<dbReference type="STRING" id="313628.LNTAR_09439"/>
<dbReference type="EMBL" id="ABCK01000004">
    <property type="protein sequence ID" value="EDM28783.1"/>
    <property type="molecule type" value="Genomic_DNA"/>
</dbReference>
<accession>A6DIC9</accession>
<sequence>MQDINVLYIIITFIILAIIGGIIYHVLRFMKGKITLTIPIKVFNLNDVINGNFELHTKKTIQGNKLLVRLIGKHISISYKDGKTKKRTSEVYRDEITIEQNKTYQAGSVATYNFELPLPKEHKSELANSKVVKTAEAVFDLFDDGMDSVEWDVVVILDAKGVDLKASQTISTNILLKDIRYSPDPISR</sequence>
<keyword evidence="1" id="KW-1133">Transmembrane helix</keyword>
<evidence type="ECO:0000313" key="3">
    <source>
        <dbReference type="Proteomes" id="UP000004947"/>
    </source>
</evidence>
<dbReference type="RefSeq" id="WP_007277660.1">
    <property type="nucleotide sequence ID" value="NZ_ABCK01000004.1"/>
</dbReference>
<evidence type="ECO:0000313" key="2">
    <source>
        <dbReference type="EMBL" id="EDM28783.1"/>
    </source>
</evidence>
<evidence type="ECO:0000256" key="1">
    <source>
        <dbReference type="SAM" id="Phobius"/>
    </source>
</evidence>
<dbReference type="AlphaFoldDB" id="A6DIC9"/>